<name>A0A1V3BWA9_9ACTN</name>
<evidence type="ECO:0000256" key="1">
    <source>
        <dbReference type="SAM" id="MobiDB-lite"/>
    </source>
</evidence>
<dbReference type="AlphaFoldDB" id="A0A1V3BWA9"/>
<dbReference type="OrthoDB" id="3429039at2"/>
<dbReference type="Proteomes" id="UP000189004">
    <property type="component" value="Unassembled WGS sequence"/>
</dbReference>
<evidence type="ECO:0000259" key="2">
    <source>
        <dbReference type="Pfam" id="PF11695"/>
    </source>
</evidence>
<feature type="region of interest" description="Disordered" evidence="1">
    <location>
        <begin position="1"/>
        <end position="36"/>
    </location>
</feature>
<dbReference type="RefSeq" id="WP_077689264.1">
    <property type="nucleotide sequence ID" value="NZ_MCOK01000001.1"/>
</dbReference>
<dbReference type="EMBL" id="MCOK01000001">
    <property type="protein sequence ID" value="OOC52914.1"/>
    <property type="molecule type" value="Genomic_DNA"/>
</dbReference>
<feature type="domain" description="DUF3291" evidence="2">
    <location>
        <begin position="70"/>
        <end position="155"/>
    </location>
</feature>
<dbReference type="Gene3D" id="3.30.70.100">
    <property type="match status" value="1"/>
</dbReference>
<gene>
    <name evidence="3" type="ORF">NOSIN_03015</name>
</gene>
<evidence type="ECO:0000313" key="3">
    <source>
        <dbReference type="EMBL" id="OOC52914.1"/>
    </source>
</evidence>
<proteinExistence type="predicted"/>
<keyword evidence="4" id="KW-1185">Reference proteome</keyword>
<organism evidence="3 4">
    <name type="scientific">Nocardiopsis sinuspersici</name>
    <dbReference type="NCBI Taxonomy" id="501010"/>
    <lineage>
        <taxon>Bacteria</taxon>
        <taxon>Bacillati</taxon>
        <taxon>Actinomycetota</taxon>
        <taxon>Actinomycetes</taxon>
        <taxon>Streptosporangiales</taxon>
        <taxon>Nocardiopsidaceae</taxon>
        <taxon>Nocardiopsis</taxon>
    </lineage>
</organism>
<sequence>MQSLDQRQRVPAARSSSHHPRRARDHGPALRGGSPVLVEARTVRGDRRFLGAFAAALRERARSGPGHLGEVHFSDEGDHIHMVALWRSPVDLRSFVEEAHPDVLALRARSGAFPEVERVLWWSTAGAPVSREEAGERARRLREHGPGPRAFTLASPVPAPA</sequence>
<evidence type="ECO:0000313" key="4">
    <source>
        <dbReference type="Proteomes" id="UP000189004"/>
    </source>
</evidence>
<comment type="caution">
    <text evidence="3">The sequence shown here is derived from an EMBL/GenBank/DDBJ whole genome shotgun (WGS) entry which is preliminary data.</text>
</comment>
<protein>
    <recommendedName>
        <fullName evidence="2">DUF3291 domain-containing protein</fullName>
    </recommendedName>
</protein>
<reference evidence="4" key="1">
    <citation type="submission" date="2016-08" db="EMBL/GenBank/DDBJ databases">
        <authorList>
            <person name="Tokovenko B."/>
            <person name="Kalinowski J."/>
        </authorList>
    </citation>
    <scope>NUCLEOTIDE SEQUENCE [LARGE SCALE GENOMIC DNA]</scope>
    <source>
        <strain evidence="4">UTMC102</strain>
    </source>
</reference>
<accession>A0A1V3BWA9</accession>
<feature type="compositionally biased region" description="Basic and acidic residues" evidence="1">
    <location>
        <begin position="130"/>
        <end position="146"/>
    </location>
</feature>
<dbReference type="InterPro" id="IPR021708">
    <property type="entry name" value="DUF3291"/>
</dbReference>
<dbReference type="InterPro" id="IPR011008">
    <property type="entry name" value="Dimeric_a/b-barrel"/>
</dbReference>
<dbReference type="Pfam" id="PF11695">
    <property type="entry name" value="DUF3291"/>
    <property type="match status" value="1"/>
</dbReference>
<feature type="region of interest" description="Disordered" evidence="1">
    <location>
        <begin position="130"/>
        <end position="161"/>
    </location>
</feature>
<dbReference type="SUPFAM" id="SSF54909">
    <property type="entry name" value="Dimeric alpha+beta barrel"/>
    <property type="match status" value="1"/>
</dbReference>